<keyword evidence="7 17" id="KW-0732">Signal</keyword>
<dbReference type="InterPro" id="IPR017452">
    <property type="entry name" value="GPCR_Rhodpsn_7TM"/>
</dbReference>
<comment type="similarity">
    <text evidence="17">Belongs to the G-protein coupled receptor 1 family. FSH/LSH/TSH subfamily.</text>
</comment>
<dbReference type="PANTHER" id="PTHR24372:SF5">
    <property type="entry name" value="FOLLICLE-STIMULATING HORMONE RECEPTOR"/>
    <property type="match status" value="1"/>
</dbReference>
<evidence type="ECO:0000256" key="8">
    <source>
        <dbReference type="ARBA" id="ARBA00022737"/>
    </source>
</evidence>
<feature type="transmembrane region" description="Helical" evidence="17">
    <location>
        <begin position="412"/>
        <end position="437"/>
    </location>
</feature>
<evidence type="ECO:0000259" key="19">
    <source>
        <dbReference type="PROSITE" id="PS50262"/>
    </source>
</evidence>
<evidence type="ECO:0000313" key="20">
    <source>
        <dbReference type="EMBL" id="MBN3320239.1"/>
    </source>
</evidence>
<keyword evidence="4 17" id="KW-1003">Cell membrane</keyword>
<evidence type="ECO:0000256" key="1">
    <source>
        <dbReference type="ARBA" id="ARBA00003266"/>
    </source>
</evidence>
<reference evidence="20" key="1">
    <citation type="journal article" date="2021" name="Cell">
        <title>Tracing the genetic footprints of vertebrate landing in non-teleost ray-finned fishes.</title>
        <authorList>
            <person name="Bi X."/>
            <person name="Wang K."/>
            <person name="Yang L."/>
            <person name="Pan H."/>
            <person name="Jiang H."/>
            <person name="Wei Q."/>
            <person name="Fang M."/>
            <person name="Yu H."/>
            <person name="Zhu C."/>
            <person name="Cai Y."/>
            <person name="He Y."/>
            <person name="Gan X."/>
            <person name="Zeng H."/>
            <person name="Yu D."/>
            <person name="Zhu Y."/>
            <person name="Jiang H."/>
            <person name="Qiu Q."/>
            <person name="Yang H."/>
            <person name="Zhang Y.E."/>
            <person name="Wang W."/>
            <person name="Zhu M."/>
            <person name="He S."/>
            <person name="Zhang G."/>
        </authorList>
    </citation>
    <scope>NUCLEOTIDE SEQUENCE</scope>
    <source>
        <strain evidence="20">Allg_001</strain>
    </source>
</reference>
<sequence>RMILLWVYFLLIGMQCIECHVCASNGTTRSFSCVGIKVLQMPTDIPQNTTYVEIKMTKLKVIPSEAFSGLTDLYRIVITENFALEEIGHSVFRNLPGLLEITIAKSINLVTIHKDAFWNLPNLKYLTISNTGLKILPDFSKITSRQHGFLFDLQDNTNIELIPPDAFLGLSNDYISELRLTKNGINEVQSHAFNGTKLEKLFLTGNVNLRKIHNDAFQGAQGPVVLDISSTSISILPKNMLKSIKKFSATSTYNLKKLPNLDIFTELIEANLTYPSHCCAFANWKKNQSAKNSMCNIPHIDQDEPGWYNEHCRKVTEVTCYPRPDDFNPCEDIMGHTYLRVSIWSISILAITGNLVVLIVLMTSRYKLTVPRFLMCNLAFADLCMGIYLLIIASVDIHTKSQYYNYGIDWQTGLGCSTAGFLTVFASEFSMYTLTMITLERWHTITYAMQLERKLRLWHACAMMLSGWVLSFLIALLPIVGVSSYMKVSICLPMDIDTPHSQAYIMFILLLNVIAFFAICICYLKIYLTVRNPSFVSASSDTRIAKRMAILIFTNFICMAPISFFAISASLKLPLITVSNSKILLVLFYPINSCCNPFLYAIFTKSFKRDFFILMSQFGCFKKQAHIYRTETSSAHYSNNRNGTWVSTLKTSEATLYSLVPLDPQHNTPGRATVSKGNKVDVPQSPVQ</sequence>
<keyword evidence="11 17" id="KW-0472">Membrane</keyword>
<dbReference type="FunFam" id="3.80.10.10:FF:000154">
    <property type="entry name" value="Follicle-stimulating hormone receptor"/>
    <property type="match status" value="1"/>
</dbReference>
<keyword evidence="14" id="KW-0325">Glycoprotein</keyword>
<evidence type="ECO:0000256" key="18">
    <source>
        <dbReference type="SAM" id="MobiDB-lite"/>
    </source>
</evidence>
<proteinExistence type="inferred from homology"/>
<dbReference type="PRINTS" id="PR00373">
    <property type="entry name" value="GLYCHORMONER"/>
</dbReference>
<dbReference type="SUPFAM" id="SSF81321">
    <property type="entry name" value="Family A G protein-coupled receptor-like"/>
    <property type="match status" value="1"/>
</dbReference>
<keyword evidence="12" id="KW-1015">Disulfide bond</keyword>
<feature type="region of interest" description="Disordered" evidence="18">
    <location>
        <begin position="663"/>
        <end position="688"/>
    </location>
</feature>
<dbReference type="InterPro" id="IPR032675">
    <property type="entry name" value="LRR_dom_sf"/>
</dbReference>
<keyword evidence="5" id="KW-0433">Leucine-rich repeat</keyword>
<feature type="transmembrane region" description="Helical" evidence="17">
    <location>
        <begin position="373"/>
        <end position="392"/>
    </location>
</feature>
<dbReference type="Gene3D" id="1.20.1070.10">
    <property type="entry name" value="Rhodopsin 7-helix transmembrane proteins"/>
    <property type="match status" value="1"/>
</dbReference>
<feature type="transmembrane region" description="Helical" evidence="17">
    <location>
        <begin position="503"/>
        <end position="528"/>
    </location>
</feature>
<evidence type="ECO:0000256" key="9">
    <source>
        <dbReference type="ARBA" id="ARBA00022989"/>
    </source>
</evidence>
<dbReference type="GO" id="GO:0008584">
    <property type="term" value="P:male gonad development"/>
    <property type="evidence" value="ECO:0007669"/>
    <property type="project" value="TreeGrafter"/>
</dbReference>
<evidence type="ECO:0000256" key="3">
    <source>
        <dbReference type="ARBA" id="ARBA00021226"/>
    </source>
</evidence>
<feature type="chain" id="PRO_5035337929" description="Follicle-stimulating hormone receptor" evidence="17">
    <location>
        <begin position="20"/>
        <end position="688"/>
    </location>
</feature>
<dbReference type="SUPFAM" id="SSF52058">
    <property type="entry name" value="L domain-like"/>
    <property type="match status" value="1"/>
</dbReference>
<dbReference type="InterPro" id="IPR001611">
    <property type="entry name" value="Leu-rich_rpt"/>
</dbReference>
<dbReference type="Pfam" id="PF13855">
    <property type="entry name" value="LRR_8"/>
    <property type="match status" value="1"/>
</dbReference>
<dbReference type="PROSITE" id="PS50262">
    <property type="entry name" value="G_PROTEIN_RECEP_F1_2"/>
    <property type="match status" value="1"/>
</dbReference>
<feature type="domain" description="G-protein coupled receptors family 1 profile" evidence="19">
    <location>
        <begin position="353"/>
        <end position="600"/>
    </location>
</feature>
<evidence type="ECO:0000256" key="7">
    <source>
        <dbReference type="ARBA" id="ARBA00022729"/>
    </source>
</evidence>
<dbReference type="GO" id="GO:0004963">
    <property type="term" value="F:follicle-stimulating hormone receptor activity"/>
    <property type="evidence" value="ECO:0007669"/>
    <property type="project" value="InterPro"/>
</dbReference>
<dbReference type="InterPro" id="IPR000276">
    <property type="entry name" value="GPCR_Rhodpsn"/>
</dbReference>
<dbReference type="PROSITE" id="PS00237">
    <property type="entry name" value="G_PROTEIN_RECEP_F1_1"/>
    <property type="match status" value="1"/>
</dbReference>
<dbReference type="FunFam" id="1.20.1070.10:FF:000019">
    <property type="entry name" value="Lutropin-choriogonadotropic hormone receptor"/>
    <property type="match status" value="1"/>
</dbReference>
<dbReference type="Proteomes" id="UP000736164">
    <property type="component" value="Unassembled WGS sequence"/>
</dbReference>
<keyword evidence="6 17" id="KW-0812">Transmembrane</keyword>
<evidence type="ECO:0000256" key="14">
    <source>
        <dbReference type="ARBA" id="ARBA00023180"/>
    </source>
</evidence>
<feature type="signal peptide" evidence="17">
    <location>
        <begin position="1"/>
        <end position="19"/>
    </location>
</feature>
<feature type="non-terminal residue" evidence="20">
    <location>
        <position position="688"/>
    </location>
</feature>
<dbReference type="GO" id="GO:0005886">
    <property type="term" value="C:plasma membrane"/>
    <property type="evidence" value="ECO:0007669"/>
    <property type="project" value="UniProtKB-SubCell"/>
</dbReference>
<evidence type="ECO:0000256" key="4">
    <source>
        <dbReference type="ARBA" id="ARBA00022475"/>
    </source>
</evidence>
<evidence type="ECO:0000256" key="6">
    <source>
        <dbReference type="ARBA" id="ARBA00022692"/>
    </source>
</evidence>
<dbReference type="EMBL" id="JAAWVO010051054">
    <property type="protein sequence ID" value="MBN3320239.1"/>
    <property type="molecule type" value="Genomic_DNA"/>
</dbReference>
<feature type="transmembrane region" description="Helical" evidence="17">
    <location>
        <begin position="549"/>
        <end position="571"/>
    </location>
</feature>
<dbReference type="GO" id="GO:0007189">
    <property type="term" value="P:adenylate cyclase-activating G protein-coupled receptor signaling pathway"/>
    <property type="evidence" value="ECO:0007669"/>
    <property type="project" value="TreeGrafter"/>
</dbReference>
<dbReference type="PRINTS" id="PR01143">
    <property type="entry name" value="FSHRECEPTOR"/>
</dbReference>
<comment type="subcellular location">
    <subcellularLocation>
        <location evidence="2 17">Cell membrane</location>
        <topology evidence="2 17">Multi-pass membrane protein</topology>
    </subcellularLocation>
</comment>
<dbReference type="GO" id="GO:0008528">
    <property type="term" value="F:G protein-coupled peptide receptor activity"/>
    <property type="evidence" value="ECO:0007669"/>
    <property type="project" value="TreeGrafter"/>
</dbReference>
<evidence type="ECO:0000256" key="15">
    <source>
        <dbReference type="ARBA" id="ARBA00023224"/>
    </source>
</evidence>
<dbReference type="Pfam" id="PF13306">
    <property type="entry name" value="LRR_5"/>
    <property type="match status" value="1"/>
</dbReference>
<dbReference type="AlphaFoldDB" id="A0A8J7TE81"/>
<dbReference type="PRINTS" id="PR00237">
    <property type="entry name" value="GPCRRHODOPSN"/>
</dbReference>
<dbReference type="Pfam" id="PF00001">
    <property type="entry name" value="7tm_1"/>
    <property type="match status" value="1"/>
</dbReference>
<evidence type="ECO:0000256" key="5">
    <source>
        <dbReference type="ARBA" id="ARBA00022614"/>
    </source>
</evidence>
<keyword evidence="8" id="KW-0677">Repeat</keyword>
<feature type="non-terminal residue" evidence="20">
    <location>
        <position position="1"/>
    </location>
</feature>
<evidence type="ECO:0000256" key="10">
    <source>
        <dbReference type="ARBA" id="ARBA00023040"/>
    </source>
</evidence>
<dbReference type="CDD" id="cd15136">
    <property type="entry name" value="7tmA_Glyco_hormone_R"/>
    <property type="match status" value="1"/>
</dbReference>
<evidence type="ECO:0000256" key="13">
    <source>
        <dbReference type="ARBA" id="ARBA00023170"/>
    </source>
</evidence>
<dbReference type="Gene3D" id="3.80.10.10">
    <property type="entry name" value="Ribonuclease Inhibitor"/>
    <property type="match status" value="1"/>
</dbReference>
<evidence type="ECO:0000256" key="12">
    <source>
        <dbReference type="ARBA" id="ARBA00023157"/>
    </source>
</evidence>
<gene>
    <name evidence="20" type="primary">Fshr</name>
    <name evidence="17" type="synonym">FSHR</name>
    <name evidence="20" type="ORF">GTO95_0016779</name>
</gene>
<keyword evidence="15 17" id="KW-0807">Transducer</keyword>
<dbReference type="InterPro" id="IPR002131">
    <property type="entry name" value="Gphrmn_rcpt_fam"/>
</dbReference>
<dbReference type="PANTHER" id="PTHR24372">
    <property type="entry name" value="GLYCOPROTEIN HORMONE RECEPTOR"/>
    <property type="match status" value="1"/>
</dbReference>
<comment type="function">
    <text evidence="1 17">G protein-coupled receptor for follitropin, the follicle-stimulating hormone. Through cAMP production activates the downstream PI3K-AKT and ERK1/ERK2 signaling pathways.</text>
</comment>
<dbReference type="InterPro" id="IPR026906">
    <property type="entry name" value="LRR_5"/>
</dbReference>
<protein>
    <recommendedName>
        <fullName evidence="3 17">Follicle-stimulating hormone receptor</fullName>
    </recommendedName>
    <alternativeName>
        <fullName evidence="16 17">Follitropin receptor</fullName>
    </alternativeName>
</protein>
<dbReference type="GO" id="GO:0009755">
    <property type="term" value="P:hormone-mediated signaling pathway"/>
    <property type="evidence" value="ECO:0007669"/>
    <property type="project" value="TreeGrafter"/>
</dbReference>
<keyword evidence="21" id="KW-1185">Reference proteome</keyword>
<comment type="caution">
    <text evidence="20">The sequence shown here is derived from an EMBL/GenBank/DDBJ whole genome shotgun (WGS) entry which is preliminary data.</text>
</comment>
<keyword evidence="10 17" id="KW-0297">G-protein coupled receptor</keyword>
<keyword evidence="13 17" id="KW-0675">Receptor</keyword>
<evidence type="ECO:0000313" key="21">
    <source>
        <dbReference type="Proteomes" id="UP000736164"/>
    </source>
</evidence>
<feature type="transmembrane region" description="Helical" evidence="17">
    <location>
        <begin position="457"/>
        <end position="483"/>
    </location>
</feature>
<evidence type="ECO:0000256" key="11">
    <source>
        <dbReference type="ARBA" id="ARBA00023136"/>
    </source>
</evidence>
<name>A0A8J7TE81_ATRSP</name>
<accession>A0A8J7TE81</accession>
<feature type="transmembrane region" description="Helical" evidence="17">
    <location>
        <begin position="583"/>
        <end position="603"/>
    </location>
</feature>
<evidence type="ECO:0000256" key="17">
    <source>
        <dbReference type="RuleBase" id="RU361222"/>
    </source>
</evidence>
<evidence type="ECO:0000256" key="2">
    <source>
        <dbReference type="ARBA" id="ARBA00004651"/>
    </source>
</evidence>
<keyword evidence="9 17" id="KW-1133">Transmembrane helix</keyword>
<dbReference type="InterPro" id="IPR002272">
    <property type="entry name" value="FSH_rcpt"/>
</dbReference>
<feature type="transmembrane region" description="Helical" evidence="17">
    <location>
        <begin position="341"/>
        <end position="361"/>
    </location>
</feature>
<organism evidence="20 21">
    <name type="scientific">Atractosteus spatula</name>
    <name type="common">Alligator gar</name>
    <name type="synonym">Lepisosteus spatula</name>
    <dbReference type="NCBI Taxonomy" id="7917"/>
    <lineage>
        <taxon>Eukaryota</taxon>
        <taxon>Metazoa</taxon>
        <taxon>Chordata</taxon>
        <taxon>Craniata</taxon>
        <taxon>Vertebrata</taxon>
        <taxon>Euteleostomi</taxon>
        <taxon>Actinopterygii</taxon>
        <taxon>Neopterygii</taxon>
        <taxon>Holostei</taxon>
        <taxon>Semionotiformes</taxon>
        <taxon>Lepisosteidae</taxon>
        <taxon>Atractosteus</taxon>
    </lineage>
</organism>
<evidence type="ECO:0000256" key="16">
    <source>
        <dbReference type="ARBA" id="ARBA00030636"/>
    </source>
</evidence>